<dbReference type="EMBL" id="CAKKNS010000001">
    <property type="protein sequence ID" value="CAH0416160.1"/>
    <property type="molecule type" value="Genomic_DNA"/>
</dbReference>
<dbReference type="Pfam" id="PF03747">
    <property type="entry name" value="ADP_ribosyl_GH"/>
    <property type="match status" value="1"/>
</dbReference>
<reference evidence="3 4" key="1">
    <citation type="submission" date="2021-11" db="EMBL/GenBank/DDBJ databases">
        <authorList>
            <person name="Depoorter E."/>
        </authorList>
    </citation>
    <scope>NUCLEOTIDE SEQUENCE [LARGE SCALE GENOMIC DNA]</scope>
    <source>
        <strain evidence="3 4">LMG 24289</strain>
    </source>
</reference>
<dbReference type="InterPro" id="IPR050792">
    <property type="entry name" value="ADP-ribosylglycohydrolase"/>
</dbReference>
<comment type="similarity">
    <text evidence="1">Belongs to the ADP-ribosylglycohydrolase family.</text>
</comment>
<evidence type="ECO:0000313" key="4">
    <source>
        <dbReference type="Proteomes" id="UP000789707"/>
    </source>
</evidence>
<accession>A0ABM8Z4L1</accession>
<organism evidence="3 4">
    <name type="scientific">Periweissella fabaria</name>
    <dbReference type="NCBI Taxonomy" id="546157"/>
    <lineage>
        <taxon>Bacteria</taxon>
        <taxon>Bacillati</taxon>
        <taxon>Bacillota</taxon>
        <taxon>Bacilli</taxon>
        <taxon>Lactobacillales</taxon>
        <taxon>Lactobacillaceae</taxon>
        <taxon>Periweissella</taxon>
    </lineage>
</organism>
<evidence type="ECO:0008006" key="5">
    <source>
        <dbReference type="Google" id="ProtNLM"/>
    </source>
</evidence>
<evidence type="ECO:0000313" key="3">
    <source>
        <dbReference type="EMBL" id="CAH0416160.1"/>
    </source>
</evidence>
<dbReference type="Proteomes" id="UP000789707">
    <property type="component" value="Unassembled WGS sequence"/>
</dbReference>
<dbReference type="SUPFAM" id="SSF101478">
    <property type="entry name" value="ADP-ribosylglycohydrolase"/>
    <property type="match status" value="1"/>
</dbReference>
<keyword evidence="2" id="KW-0378">Hydrolase</keyword>
<evidence type="ECO:0000256" key="2">
    <source>
        <dbReference type="ARBA" id="ARBA00022801"/>
    </source>
</evidence>
<name>A0ABM8Z4L1_9LACO</name>
<proteinExistence type="inferred from homology"/>
<protein>
    <recommendedName>
        <fullName evidence="5">ADP-ribosylglycohydrolase</fullName>
    </recommendedName>
</protein>
<comment type="caution">
    <text evidence="3">The sequence shown here is derived from an EMBL/GenBank/DDBJ whole genome shotgun (WGS) entry which is preliminary data.</text>
</comment>
<evidence type="ECO:0000256" key="1">
    <source>
        <dbReference type="ARBA" id="ARBA00010702"/>
    </source>
</evidence>
<sequence>MRNLDKMLGTLYGQAIGSAMAMPTTGWARERIIKEFPLPITDFMDGPKTNPLAQDYHRGQYTVSFQQALVVIQALHASHWEYDQETVSQHLLDWARRIKAYEKDTLDDTSKVALRLFAGDKDITRITQVAVDNGAVVRIPSIGALYTPEEKMPLVEMVYQISKITHETDVTIAGSALIAGAVCAAVADYDWDEIIEFALVTSELGESLGAPTYSARIKQRVRLGRHIAEQFKRRPAGFVRAMYELVGTGAAVSESVPTALVIAYYTRDVRKCAQMCANIGGDTATIGALATAICGAKNGWQSIPKDWCGLIDRQNPPQDLKGVGQQMLTFQPLSSSQNS</sequence>
<gene>
    <name evidence="3" type="ORF">WFA24289_00459</name>
</gene>
<dbReference type="Gene3D" id="1.10.4080.10">
    <property type="entry name" value="ADP-ribosylation/Crystallin J1"/>
    <property type="match status" value="1"/>
</dbReference>
<keyword evidence="4" id="KW-1185">Reference proteome</keyword>
<dbReference type="RefSeq" id="WP_230096219.1">
    <property type="nucleotide sequence ID" value="NZ_CAKKNS010000001.1"/>
</dbReference>
<dbReference type="PANTHER" id="PTHR16222:SF24">
    <property type="entry name" value="ADP-RIBOSYLHYDROLASE ARH3"/>
    <property type="match status" value="1"/>
</dbReference>
<dbReference type="PANTHER" id="PTHR16222">
    <property type="entry name" value="ADP-RIBOSYLGLYCOHYDROLASE"/>
    <property type="match status" value="1"/>
</dbReference>
<dbReference type="InterPro" id="IPR036705">
    <property type="entry name" value="Ribosyl_crysJ1_sf"/>
</dbReference>
<dbReference type="InterPro" id="IPR005502">
    <property type="entry name" value="Ribosyl_crysJ1"/>
</dbReference>